<feature type="region of interest" description="Disordered" evidence="1">
    <location>
        <begin position="28"/>
        <end position="50"/>
    </location>
</feature>
<evidence type="ECO:0000313" key="3">
    <source>
        <dbReference type="Proteomes" id="UP000471521"/>
    </source>
</evidence>
<dbReference type="SUPFAM" id="SSF54862">
    <property type="entry name" value="4Fe-4S ferredoxins"/>
    <property type="match status" value="1"/>
</dbReference>
<name>A0A6B0SLG3_9EURY</name>
<accession>A0A6B0SLG3</accession>
<dbReference type="RefSeq" id="WP_159525303.1">
    <property type="nucleotide sequence ID" value="NZ_WUUU01000013.1"/>
</dbReference>
<reference evidence="2 3" key="1">
    <citation type="submission" date="2019-12" db="EMBL/GenBank/DDBJ databases">
        <title>Isolation and characterization of three novel carbon monoxide-oxidizing members of Halobacteria from salione crusts and soils.</title>
        <authorList>
            <person name="Myers M.R."/>
            <person name="King G.M."/>
        </authorList>
    </citation>
    <scope>NUCLEOTIDE SEQUENCE [LARGE SCALE GENOMIC DNA]</scope>
    <source>
        <strain evidence="2 3">PCN9</strain>
    </source>
</reference>
<proteinExistence type="predicted"/>
<dbReference type="Pfam" id="PF13459">
    <property type="entry name" value="Fer4_15"/>
    <property type="match status" value="1"/>
</dbReference>
<comment type="caution">
    <text evidence="2">The sequence shown here is derived from an EMBL/GenBank/DDBJ whole genome shotgun (WGS) entry which is preliminary data.</text>
</comment>
<dbReference type="OrthoDB" id="241187at2157"/>
<dbReference type="EMBL" id="WUUU01000013">
    <property type="protein sequence ID" value="MXR19730.1"/>
    <property type="molecule type" value="Genomic_DNA"/>
</dbReference>
<keyword evidence="3" id="KW-1185">Reference proteome</keyword>
<gene>
    <name evidence="2" type="ORF">GRX66_03590</name>
</gene>
<organism evidence="2 3">
    <name type="scientific">Halobacterium bonnevillei</name>
    <dbReference type="NCBI Taxonomy" id="2692200"/>
    <lineage>
        <taxon>Archaea</taxon>
        <taxon>Methanobacteriati</taxon>
        <taxon>Methanobacteriota</taxon>
        <taxon>Stenosarchaea group</taxon>
        <taxon>Halobacteria</taxon>
        <taxon>Halobacteriales</taxon>
        <taxon>Halobacteriaceae</taxon>
        <taxon>Halobacterium</taxon>
    </lineage>
</organism>
<sequence>MYRVTIDRDACDGVFACLTRDPRFVEDSDGIATLDPDADPAPPDGSDDGAIERTAETVIGAFDDERVQDAEAAADACPFDAITVEDVEGSR</sequence>
<dbReference type="Gene3D" id="3.30.70.20">
    <property type="match status" value="1"/>
</dbReference>
<dbReference type="Proteomes" id="UP000471521">
    <property type="component" value="Unassembled WGS sequence"/>
</dbReference>
<protein>
    <submittedName>
        <fullName evidence="2">Ferredoxin</fullName>
    </submittedName>
</protein>
<evidence type="ECO:0000313" key="2">
    <source>
        <dbReference type="EMBL" id="MXR19730.1"/>
    </source>
</evidence>
<dbReference type="AlphaFoldDB" id="A0A6B0SLG3"/>
<evidence type="ECO:0000256" key="1">
    <source>
        <dbReference type="SAM" id="MobiDB-lite"/>
    </source>
</evidence>